<dbReference type="SUPFAM" id="SSF89550">
    <property type="entry name" value="PHP domain-like"/>
    <property type="match status" value="1"/>
</dbReference>
<dbReference type="Gene3D" id="3.20.20.140">
    <property type="entry name" value="Metal-dependent hydrolases"/>
    <property type="match status" value="1"/>
</dbReference>
<dbReference type="GO" id="GO:0000731">
    <property type="term" value="P:DNA synthesis involved in DNA repair"/>
    <property type="evidence" value="ECO:0007669"/>
    <property type="project" value="TreeGrafter"/>
</dbReference>
<dbReference type="GO" id="GO:0006302">
    <property type="term" value="P:double-strand break repair"/>
    <property type="evidence" value="ECO:0007669"/>
    <property type="project" value="InterPro"/>
</dbReference>
<gene>
    <name evidence="4" type="ORF">FYK55_28390</name>
</gene>
<dbReference type="RefSeq" id="WP_150080004.1">
    <property type="nucleotide sequence ID" value="NZ_VWOX01000042.1"/>
</dbReference>
<accession>A0A5M6CKU7</accession>
<keyword evidence="1" id="KW-0175">Coiled coil</keyword>
<sequence length="1040" mass="117752">MNTVGSTWNKWDLHVHTPASFHWEGDRFEGKTPEQKDAICNKVIDAMNATDVIAFCIMDYWTFEGYKILNDYISRHPDATTKRIFPGIEFRLDAPTNYRLNAHVLFSDELPLDTLDAFLTTLRFSGPVERPVTRANFIALAQNYAGDKLRLHGFKIEDRGNDAKMLECGMKTAEVSRESLKHAIETVGKEHCLFILPYDTSDGVSDLDWQCHPYSDATLMKWADCFESRKKVHVDLFLGNGHPTKPQIGLDFIENLGGFPKPVFSGSDAHKTSMYGVYPSERATWLKAQPTFKGLRQVCNEPSLRCHIGDRPEKVVHCDQNPTKYIKTLRLTKVVGSLLDEHWFHGCEIELNPGLVAIVGNKGSGKSALADILALGANSHCSSMEFLNGERFRRSTDNKAQHFEATLLWADGAPVQIGLANDADLHQPERVRYLPQHFIEDLCNEIATGNDTRFESELRKVIFEHVPAEKQLGTGSLNDLLEYLEKAKRQAIAQLQQSIQSLNANIIRNEQEMSHDTVESYKKALALKQAELEAIDKVPLAVVEQPPEDPDDETTKQAVEQIETKKEELAKINEQISTLQTERQELSAESASLNRLLGHVENFESQRIQFIEENQQEFEDAGFDINTIVNVTINREPLTERFTAVKAKLAEIAVLLDGKPATEEEEAVPGLTAAATVCDKAITAMQDGLAAPQKAYQAYLKEQEARNKRKAAVIGNAETADTIVYYEERIKRATKVIPDQLSELREERRQLVRELHEELVSIQVIYEDLYAPVQKIASEAAESPHAVQLEFDASVVNTGFETNFLDFIHKGKKGNFYGEEESRTLMRDLLRSYDFNSSDEVVNFTDEIIDKLTNFEKDGEKVPISIRSQLRDKKILSDLYDYIFCMKYLDIRYNLRLGGKDISQLSPGEKGALLLVFYLLLDTEEIPIIIDQPEHNLDNESVVRLLVDCIRKARARRQVFIVTHNPNLAVYCDADQLICCSIDKADGHKIKYSTGAIEDYKINNFAVNVLEGTYPAFDNRRKKWHKPLLAYEATIEEVGD</sequence>
<dbReference type="NCBIfam" id="NF045780">
    <property type="entry name" value="TrlF_fam_ATP"/>
    <property type="match status" value="1"/>
</dbReference>
<dbReference type="InterPro" id="IPR003959">
    <property type="entry name" value="ATPase_AAA_core"/>
</dbReference>
<evidence type="ECO:0000313" key="5">
    <source>
        <dbReference type="Proteomes" id="UP000324479"/>
    </source>
</evidence>
<organism evidence="4 5">
    <name type="scientific">Roseiconus nitratireducens</name>
    <dbReference type="NCBI Taxonomy" id="2605748"/>
    <lineage>
        <taxon>Bacteria</taxon>
        <taxon>Pseudomonadati</taxon>
        <taxon>Planctomycetota</taxon>
        <taxon>Planctomycetia</taxon>
        <taxon>Pirellulales</taxon>
        <taxon>Pirellulaceae</taxon>
        <taxon>Roseiconus</taxon>
    </lineage>
</organism>
<dbReference type="InterPro" id="IPR016195">
    <property type="entry name" value="Pol/histidinol_Pase-like"/>
</dbReference>
<dbReference type="Pfam" id="PF13476">
    <property type="entry name" value="AAA_23"/>
    <property type="match status" value="1"/>
</dbReference>
<feature type="domain" description="Rad50/SbcC-type AAA" evidence="3">
    <location>
        <begin position="344"/>
        <end position="580"/>
    </location>
</feature>
<dbReference type="Gene3D" id="3.40.50.300">
    <property type="entry name" value="P-loop containing nucleotide triphosphate hydrolases"/>
    <property type="match status" value="2"/>
</dbReference>
<name>A0A5M6CKU7_9BACT</name>
<dbReference type="EMBL" id="VWOX01000042">
    <property type="protein sequence ID" value="KAA5535673.1"/>
    <property type="molecule type" value="Genomic_DNA"/>
</dbReference>
<dbReference type="GO" id="GO:0016887">
    <property type="term" value="F:ATP hydrolysis activity"/>
    <property type="evidence" value="ECO:0007669"/>
    <property type="project" value="InterPro"/>
</dbReference>
<comment type="caution">
    <text evidence="4">The sequence shown here is derived from an EMBL/GenBank/DDBJ whole genome shotgun (WGS) entry which is preliminary data.</text>
</comment>
<feature type="coiled-coil region" evidence="1">
    <location>
        <begin position="485"/>
        <end position="512"/>
    </location>
</feature>
<dbReference type="Proteomes" id="UP000324479">
    <property type="component" value="Unassembled WGS sequence"/>
</dbReference>
<dbReference type="PANTHER" id="PTHR32182">
    <property type="entry name" value="DNA REPLICATION AND REPAIR PROTEIN RECF"/>
    <property type="match status" value="1"/>
</dbReference>
<keyword evidence="5" id="KW-1185">Reference proteome</keyword>
<proteinExistence type="predicted"/>
<dbReference type="AlphaFoldDB" id="A0A5M6CKU7"/>
<dbReference type="GO" id="GO:0005524">
    <property type="term" value="F:ATP binding"/>
    <property type="evidence" value="ECO:0007669"/>
    <property type="project" value="InterPro"/>
</dbReference>
<reference evidence="4 5" key="1">
    <citation type="submission" date="2019-08" db="EMBL/GenBank/DDBJ databases">
        <authorList>
            <person name="Dhanesh K."/>
            <person name="Kumar G."/>
            <person name="Sasikala C."/>
            <person name="Venkata Ramana C."/>
        </authorList>
    </citation>
    <scope>NUCLEOTIDE SEQUENCE [LARGE SCALE GENOMIC DNA]</scope>
    <source>
        <strain evidence="4 5">JC645</strain>
    </source>
</reference>
<dbReference type="Pfam" id="PF13304">
    <property type="entry name" value="AAA_21"/>
    <property type="match status" value="1"/>
</dbReference>
<dbReference type="InterPro" id="IPR054787">
    <property type="entry name" value="TrlF_ATPase"/>
</dbReference>
<feature type="domain" description="ATPase AAA-type core" evidence="2">
    <location>
        <begin position="896"/>
        <end position="968"/>
    </location>
</feature>
<evidence type="ECO:0000256" key="1">
    <source>
        <dbReference type="SAM" id="Coils"/>
    </source>
</evidence>
<dbReference type="InterPro" id="IPR038729">
    <property type="entry name" value="Rad50/SbcC_AAA"/>
</dbReference>
<evidence type="ECO:0000259" key="3">
    <source>
        <dbReference type="Pfam" id="PF13476"/>
    </source>
</evidence>
<dbReference type="InterPro" id="IPR027417">
    <property type="entry name" value="P-loop_NTPase"/>
</dbReference>
<evidence type="ECO:0000313" key="4">
    <source>
        <dbReference type="EMBL" id="KAA5535673.1"/>
    </source>
</evidence>
<evidence type="ECO:0000259" key="2">
    <source>
        <dbReference type="Pfam" id="PF13304"/>
    </source>
</evidence>
<dbReference type="SUPFAM" id="SSF52540">
    <property type="entry name" value="P-loop containing nucleoside triphosphate hydrolases"/>
    <property type="match status" value="1"/>
</dbReference>
<protein>
    <submittedName>
        <fullName evidence="4">AAA family ATPase</fullName>
    </submittedName>
</protein>
<feature type="coiled-coil region" evidence="1">
    <location>
        <begin position="555"/>
        <end position="596"/>
    </location>
</feature>
<dbReference type="PANTHER" id="PTHR32182:SF22">
    <property type="entry name" value="ATP-DEPENDENT ENDONUCLEASE, OLD FAMILY-RELATED"/>
    <property type="match status" value="1"/>
</dbReference>